<dbReference type="SUPFAM" id="SSF81342">
    <property type="entry name" value="Transmembrane di-heme cytochromes"/>
    <property type="match status" value="1"/>
</dbReference>
<reference evidence="10" key="1">
    <citation type="journal article" date="2019" name="Int. J. Syst. Evol. Microbiol.">
        <title>The Global Catalogue of Microorganisms (GCM) 10K type strain sequencing project: providing services to taxonomists for standard genome sequencing and annotation.</title>
        <authorList>
            <consortium name="The Broad Institute Genomics Platform"/>
            <consortium name="The Broad Institute Genome Sequencing Center for Infectious Disease"/>
            <person name="Wu L."/>
            <person name="Ma J."/>
        </authorList>
    </citation>
    <scope>NUCLEOTIDE SEQUENCE [LARGE SCALE GENOMIC DNA]</scope>
    <source>
        <strain evidence="10">JCM 17933</strain>
    </source>
</reference>
<dbReference type="InterPro" id="IPR036150">
    <property type="entry name" value="Cyt_b/b6_C_sf"/>
</dbReference>
<keyword evidence="7" id="KW-0812">Transmembrane</keyword>
<feature type="transmembrane region" description="Helical" evidence="7">
    <location>
        <begin position="170"/>
        <end position="190"/>
    </location>
</feature>
<keyword evidence="10" id="KW-1185">Reference proteome</keyword>
<dbReference type="RefSeq" id="WP_345470192.1">
    <property type="nucleotide sequence ID" value="NZ_BAABHF010000039.1"/>
</dbReference>
<evidence type="ECO:0000313" key="9">
    <source>
        <dbReference type="EMBL" id="GAA4506692.1"/>
    </source>
</evidence>
<feature type="transmembrane region" description="Helical" evidence="7">
    <location>
        <begin position="107"/>
        <end position="126"/>
    </location>
</feature>
<evidence type="ECO:0000256" key="2">
    <source>
        <dbReference type="ARBA" id="ARBA00012951"/>
    </source>
</evidence>
<keyword evidence="7" id="KW-1133">Transmembrane helix</keyword>
<dbReference type="Pfam" id="PF13631">
    <property type="entry name" value="Cytochrom_B_N_2"/>
    <property type="match status" value="1"/>
</dbReference>
<feature type="transmembrane region" description="Helical" evidence="7">
    <location>
        <begin position="328"/>
        <end position="349"/>
    </location>
</feature>
<feature type="domain" description="Cytochrome b/b6 N-terminal region profile" evidence="8">
    <location>
        <begin position="9"/>
        <end position="235"/>
    </location>
</feature>
<dbReference type="InterPro" id="IPR016174">
    <property type="entry name" value="Di-haem_cyt_TM"/>
</dbReference>
<name>A0ABP8QQ32_9ACTN</name>
<evidence type="ECO:0000256" key="7">
    <source>
        <dbReference type="SAM" id="Phobius"/>
    </source>
</evidence>
<feature type="compositionally biased region" description="Basic residues" evidence="6">
    <location>
        <begin position="499"/>
        <end position="508"/>
    </location>
</feature>
<feature type="compositionally biased region" description="Basic and acidic residues" evidence="6">
    <location>
        <begin position="521"/>
        <end position="537"/>
    </location>
</feature>
<feature type="transmembrane region" description="Helical" evidence="7">
    <location>
        <begin position="42"/>
        <end position="61"/>
    </location>
</feature>
<evidence type="ECO:0000259" key="8">
    <source>
        <dbReference type="PROSITE" id="PS51002"/>
    </source>
</evidence>
<evidence type="ECO:0000256" key="4">
    <source>
        <dbReference type="ARBA" id="ARBA00029351"/>
    </source>
</evidence>
<feature type="transmembrane region" description="Helical" evidence="7">
    <location>
        <begin position="202"/>
        <end position="228"/>
    </location>
</feature>
<dbReference type="PANTHER" id="PTHR19271:SF16">
    <property type="entry name" value="CYTOCHROME B"/>
    <property type="match status" value="1"/>
</dbReference>
<sequence length="537" mass="60718">MAARPLNEAARGLDERFGLAGFLKKAARKVFPDHWSFLLGEAAMYSFVIIVLTGIFLTLFFKPSMNEVVYHGSYVPLRGVRMSEAYESTLQISFDVRGGLLVRQLHHWATIVFLSAIIAHMLRNFFTGAFRKPRELNWVIGVILFLLVMINGLFGYSLPDDLLSGTGLRILEGVLLAIPIVGSYLTLFLFDGTFPGDAIIPRLFTVHILLIPLILLALIPLHAVVLTWRQTHTQFPARGRTNRVVEGKPFWPSFIIKTLAYQLWVFFVIALLSVAFQVNPIWLFGPYNPGAISAGSQPDWYMGWLEGSLRLMPRWEIDAFGHTVPMNVLIPALFIPGLLFTALAVYPFLERWALGDYEIHHLLDRPRDMPVRTGIGMAGVTFYGLLWMAGANDIIAKTFYVPLYGTTWFFRVGVFVGPVLAFVISRRIALGLQRREVAMLQHGVESGKIFRRPSGEYEEPDHPLDPEAEAVIRGRRVPRRLPEPRPDQAGVEPKEARRPSARLRRRLNRLYTEDVVPLPNGEHEERPAIEEPKGPAH</sequence>
<evidence type="ECO:0000256" key="5">
    <source>
        <dbReference type="ARBA" id="ARBA00029568"/>
    </source>
</evidence>
<dbReference type="InterPro" id="IPR005797">
    <property type="entry name" value="Cyt_b/b6_N"/>
</dbReference>
<feature type="region of interest" description="Disordered" evidence="6">
    <location>
        <begin position="474"/>
        <end position="537"/>
    </location>
</feature>
<evidence type="ECO:0000256" key="3">
    <source>
        <dbReference type="ARBA" id="ARBA00016116"/>
    </source>
</evidence>
<evidence type="ECO:0000256" key="6">
    <source>
        <dbReference type="SAM" id="MobiDB-lite"/>
    </source>
</evidence>
<accession>A0ABP8QQ32</accession>
<dbReference type="Gene3D" id="1.20.810.10">
    <property type="entry name" value="Cytochrome Bc1 Complex, Chain C"/>
    <property type="match status" value="1"/>
</dbReference>
<evidence type="ECO:0000256" key="1">
    <source>
        <dbReference type="ARBA" id="ARBA00001971"/>
    </source>
</evidence>
<dbReference type="SUPFAM" id="SSF81648">
    <property type="entry name" value="a domain/subunit of cytochrome bc1 complex (Ubiquinol-cytochrome c reductase)"/>
    <property type="match status" value="1"/>
</dbReference>
<proteinExistence type="predicted"/>
<feature type="transmembrane region" description="Helical" evidence="7">
    <location>
        <begin position="249"/>
        <end position="276"/>
    </location>
</feature>
<organism evidence="9 10">
    <name type="scientific">Actinoallomurus oryzae</name>
    <dbReference type="NCBI Taxonomy" id="502180"/>
    <lineage>
        <taxon>Bacteria</taxon>
        <taxon>Bacillati</taxon>
        <taxon>Actinomycetota</taxon>
        <taxon>Actinomycetes</taxon>
        <taxon>Streptosporangiales</taxon>
        <taxon>Thermomonosporaceae</taxon>
        <taxon>Actinoallomurus</taxon>
    </lineage>
</organism>
<feature type="transmembrane region" description="Helical" evidence="7">
    <location>
        <begin position="138"/>
        <end position="158"/>
    </location>
</feature>
<comment type="cofactor">
    <cofactor evidence="1">
        <name>heme</name>
        <dbReference type="ChEBI" id="CHEBI:30413"/>
    </cofactor>
</comment>
<keyword evidence="7" id="KW-0472">Membrane</keyword>
<dbReference type="PROSITE" id="PS51002">
    <property type="entry name" value="CYTB_NTER"/>
    <property type="match status" value="1"/>
</dbReference>
<feature type="transmembrane region" description="Helical" evidence="7">
    <location>
        <begin position="369"/>
        <end position="388"/>
    </location>
</feature>
<feature type="transmembrane region" description="Helical" evidence="7">
    <location>
        <begin position="408"/>
        <end position="425"/>
    </location>
</feature>
<dbReference type="EC" id="7.1.1.8" evidence="2"/>
<dbReference type="Proteomes" id="UP001500503">
    <property type="component" value="Unassembled WGS sequence"/>
</dbReference>
<dbReference type="InterPro" id="IPR027387">
    <property type="entry name" value="Cytb/b6-like_sf"/>
</dbReference>
<evidence type="ECO:0000313" key="10">
    <source>
        <dbReference type="Proteomes" id="UP001500503"/>
    </source>
</evidence>
<dbReference type="PANTHER" id="PTHR19271">
    <property type="entry name" value="CYTOCHROME B"/>
    <property type="match status" value="1"/>
</dbReference>
<protein>
    <recommendedName>
        <fullName evidence="3">Cytochrome bc1 complex cytochrome b subunit</fullName>
        <ecNumber evidence="2">7.1.1.8</ecNumber>
    </recommendedName>
    <alternativeName>
        <fullName evidence="5">Cytochrome bc1 reductase complex subunit QcrB</fullName>
    </alternativeName>
</protein>
<gene>
    <name evidence="9" type="ORF">GCM10023191_064140</name>
</gene>
<comment type="catalytic activity">
    <reaction evidence="4">
        <text>a quinol + 2 Fe(III)-[cytochrome c](out) = a quinone + 2 Fe(II)-[cytochrome c](out) + 2 H(+)(out)</text>
        <dbReference type="Rhea" id="RHEA:11484"/>
        <dbReference type="Rhea" id="RHEA-COMP:10350"/>
        <dbReference type="Rhea" id="RHEA-COMP:14399"/>
        <dbReference type="ChEBI" id="CHEBI:15378"/>
        <dbReference type="ChEBI" id="CHEBI:24646"/>
        <dbReference type="ChEBI" id="CHEBI:29033"/>
        <dbReference type="ChEBI" id="CHEBI:29034"/>
        <dbReference type="ChEBI" id="CHEBI:132124"/>
        <dbReference type="EC" id="7.1.1.8"/>
    </reaction>
</comment>
<dbReference type="EMBL" id="BAABHF010000039">
    <property type="protein sequence ID" value="GAA4506692.1"/>
    <property type="molecule type" value="Genomic_DNA"/>
</dbReference>
<feature type="compositionally biased region" description="Basic and acidic residues" evidence="6">
    <location>
        <begin position="480"/>
        <end position="498"/>
    </location>
</feature>
<comment type="caution">
    <text evidence="9">The sequence shown here is derived from an EMBL/GenBank/DDBJ whole genome shotgun (WGS) entry which is preliminary data.</text>
</comment>